<reference evidence="5 8" key="2">
    <citation type="submission" date="2020-06" db="EMBL/GenBank/DDBJ databases">
        <title>Lactobacillus rhamnosus QC,genome.</title>
        <authorList>
            <person name="Yi H."/>
            <person name="Jin M."/>
        </authorList>
    </citation>
    <scope>NUCLEOTIDE SEQUENCE [LARGE SCALE GENOMIC DNA]</scope>
    <source>
        <strain evidence="5 8">QC</strain>
    </source>
</reference>
<evidence type="ECO:0000313" key="8">
    <source>
        <dbReference type="Proteomes" id="UP000542889"/>
    </source>
</evidence>
<accession>A0A0J6V236</accession>
<dbReference type="Proteomes" id="UP000542889">
    <property type="component" value="Unassembled WGS sequence"/>
</dbReference>
<evidence type="ECO:0000256" key="3">
    <source>
        <dbReference type="ARBA" id="ARBA00023163"/>
    </source>
</evidence>
<keyword evidence="1" id="KW-0805">Transcription regulation</keyword>
<dbReference type="InterPro" id="IPR036390">
    <property type="entry name" value="WH_DNA-bd_sf"/>
</dbReference>
<evidence type="ECO:0000313" key="6">
    <source>
        <dbReference type="EMBL" id="PLA55767.1"/>
    </source>
</evidence>
<keyword evidence="3" id="KW-0804">Transcription</keyword>
<dbReference type="Pfam" id="PF01638">
    <property type="entry name" value="HxlR"/>
    <property type="match status" value="1"/>
</dbReference>
<dbReference type="SUPFAM" id="SSF46785">
    <property type="entry name" value="Winged helix' DNA-binding domain"/>
    <property type="match status" value="1"/>
</dbReference>
<sequence length="105" mass="11667">MPACTSATAKKCPATQLLQAISGKWKAIILYRFTQQAQWHFGELNASIPPCSTRMLARQLAALCTDGLIQKEVLSQEPLTTVYRLTARGETVKPVIEGMAEWIKF</sequence>
<dbReference type="Gene3D" id="1.10.10.10">
    <property type="entry name" value="Winged helix-like DNA-binding domain superfamily/Winged helix DNA-binding domain"/>
    <property type="match status" value="1"/>
</dbReference>
<dbReference type="RefSeq" id="WP_005686324.1">
    <property type="nucleotide sequence ID" value="NZ_BSWG01000064.1"/>
</dbReference>
<dbReference type="GO" id="GO:0003677">
    <property type="term" value="F:DNA binding"/>
    <property type="evidence" value="ECO:0007669"/>
    <property type="project" value="UniProtKB-KW"/>
</dbReference>
<gene>
    <name evidence="6" type="ORF">CYJ91_12160</name>
    <name evidence="5" type="ORF">HWN39_08915</name>
</gene>
<name>A0A2A5L408_LACRH</name>
<protein>
    <submittedName>
        <fullName evidence="5 6">Transcriptional regulator</fullName>
    </submittedName>
</protein>
<feature type="domain" description="HTH hxlR-type" evidence="4">
    <location>
        <begin position="12"/>
        <end position="105"/>
    </location>
</feature>
<reference evidence="6 7" key="1">
    <citation type="submission" date="2017-12" db="EMBL/GenBank/DDBJ databases">
        <title>Phylogenetic diversity of female urinary microbiome.</title>
        <authorList>
            <person name="Thomas-White K."/>
            <person name="Wolfe A.J."/>
        </authorList>
    </citation>
    <scope>NUCLEOTIDE SEQUENCE [LARGE SCALE GENOMIC DNA]</scope>
    <source>
        <strain evidence="6 7">UMB0004</strain>
    </source>
</reference>
<evidence type="ECO:0000256" key="1">
    <source>
        <dbReference type="ARBA" id="ARBA00023015"/>
    </source>
</evidence>
<dbReference type="PANTHER" id="PTHR33204">
    <property type="entry name" value="TRANSCRIPTIONAL REGULATOR, MARR FAMILY"/>
    <property type="match status" value="1"/>
</dbReference>
<dbReference type="InterPro" id="IPR036388">
    <property type="entry name" value="WH-like_DNA-bd_sf"/>
</dbReference>
<evidence type="ECO:0000313" key="7">
    <source>
        <dbReference type="Proteomes" id="UP000234212"/>
    </source>
</evidence>
<evidence type="ECO:0000259" key="4">
    <source>
        <dbReference type="PROSITE" id="PS51118"/>
    </source>
</evidence>
<dbReference type="GeneID" id="69831008"/>
<dbReference type="AlphaFoldDB" id="A0A2A5L408"/>
<dbReference type="InterPro" id="IPR002577">
    <property type="entry name" value="HTH_HxlR"/>
</dbReference>
<organism evidence="5 8">
    <name type="scientific">Lacticaseibacillus rhamnosus</name>
    <name type="common">Lactobacillus rhamnosus</name>
    <dbReference type="NCBI Taxonomy" id="47715"/>
    <lineage>
        <taxon>Bacteria</taxon>
        <taxon>Bacillati</taxon>
        <taxon>Bacillota</taxon>
        <taxon>Bacilli</taxon>
        <taxon>Lactobacillales</taxon>
        <taxon>Lactobacillaceae</taxon>
        <taxon>Lacticaseibacillus</taxon>
    </lineage>
</organism>
<evidence type="ECO:0000256" key="2">
    <source>
        <dbReference type="ARBA" id="ARBA00023125"/>
    </source>
</evidence>
<accession>A0A2A5L408</accession>
<dbReference type="PROSITE" id="PS51118">
    <property type="entry name" value="HTH_HXLR"/>
    <property type="match status" value="1"/>
</dbReference>
<dbReference type="EMBL" id="JABXWP010000012">
    <property type="protein sequence ID" value="NVO88626.1"/>
    <property type="molecule type" value="Genomic_DNA"/>
</dbReference>
<evidence type="ECO:0000313" key="5">
    <source>
        <dbReference type="EMBL" id="NVO88626.1"/>
    </source>
</evidence>
<keyword evidence="2" id="KW-0238">DNA-binding</keyword>
<proteinExistence type="predicted"/>
<comment type="caution">
    <text evidence="5">The sequence shown here is derived from an EMBL/GenBank/DDBJ whole genome shotgun (WGS) entry which is preliminary data.</text>
</comment>
<dbReference type="Proteomes" id="UP000234212">
    <property type="component" value="Unassembled WGS sequence"/>
</dbReference>
<dbReference type="EMBL" id="PKJX01000007">
    <property type="protein sequence ID" value="PLA55767.1"/>
    <property type="molecule type" value="Genomic_DNA"/>
</dbReference>